<dbReference type="PROSITE" id="PS51198">
    <property type="entry name" value="UVRD_HELICASE_ATP_BIND"/>
    <property type="match status" value="1"/>
</dbReference>
<dbReference type="GO" id="GO:0005524">
    <property type="term" value="F:ATP binding"/>
    <property type="evidence" value="ECO:0007669"/>
    <property type="project" value="UniProtKB-UniRule"/>
</dbReference>
<dbReference type="AlphaFoldDB" id="C8VW55"/>
<feature type="domain" description="UvrD-like helicase ATP-binding" evidence="10">
    <location>
        <begin position="97"/>
        <end position="413"/>
    </location>
</feature>
<dbReference type="InterPro" id="IPR000212">
    <property type="entry name" value="DNA_helicase_UvrD/REP"/>
</dbReference>
<dbReference type="eggNOG" id="COG0210">
    <property type="taxonomic scope" value="Bacteria"/>
</dbReference>
<feature type="binding site" evidence="9">
    <location>
        <begin position="118"/>
        <end position="125"/>
    </location>
    <ligand>
        <name>ATP</name>
        <dbReference type="ChEBI" id="CHEBI:30616"/>
    </ligand>
</feature>
<dbReference type="OrthoDB" id="9810135at2"/>
<evidence type="ECO:0000256" key="5">
    <source>
        <dbReference type="ARBA" id="ARBA00023235"/>
    </source>
</evidence>
<accession>C8VW55</accession>
<dbReference type="STRING" id="485916.Dtox_1544"/>
<name>C8VW55_DESAS</name>
<keyword evidence="2 9" id="KW-0378">Hydrolase</keyword>
<evidence type="ECO:0000259" key="10">
    <source>
        <dbReference type="PROSITE" id="PS51198"/>
    </source>
</evidence>
<dbReference type="HOGENOM" id="CLU_010995_0_0_9"/>
<dbReference type="Gene3D" id="3.40.50.300">
    <property type="entry name" value="P-loop containing nucleotide triphosphate hydrolases"/>
    <property type="match status" value="3"/>
</dbReference>
<keyword evidence="3 9" id="KW-0347">Helicase</keyword>
<dbReference type="Proteomes" id="UP000002217">
    <property type="component" value="Chromosome"/>
</dbReference>
<protein>
    <recommendedName>
        <fullName evidence="7">DNA 3'-5' helicase</fullName>
        <ecNumber evidence="7">5.6.2.4</ecNumber>
    </recommendedName>
</protein>
<dbReference type="InterPro" id="IPR014016">
    <property type="entry name" value="UvrD-like_ATP-bd"/>
</dbReference>
<keyword evidence="12" id="KW-1185">Reference proteome</keyword>
<dbReference type="KEGG" id="dae:Dtox_1544"/>
<dbReference type="RefSeq" id="WP_015757119.1">
    <property type="nucleotide sequence ID" value="NC_013216.1"/>
</dbReference>
<dbReference type="EC" id="5.6.2.4" evidence="7"/>
<dbReference type="GO" id="GO:0016887">
    <property type="term" value="F:ATP hydrolysis activity"/>
    <property type="evidence" value="ECO:0007669"/>
    <property type="project" value="RHEA"/>
</dbReference>
<evidence type="ECO:0000256" key="2">
    <source>
        <dbReference type="ARBA" id="ARBA00022801"/>
    </source>
</evidence>
<dbReference type="Gene3D" id="1.10.486.10">
    <property type="entry name" value="PCRA, domain 4"/>
    <property type="match status" value="1"/>
</dbReference>
<evidence type="ECO:0000313" key="11">
    <source>
        <dbReference type="EMBL" id="ACV62407.1"/>
    </source>
</evidence>
<evidence type="ECO:0000256" key="9">
    <source>
        <dbReference type="PROSITE-ProRule" id="PRU00560"/>
    </source>
</evidence>
<evidence type="ECO:0000256" key="8">
    <source>
        <dbReference type="ARBA" id="ARBA00048988"/>
    </source>
</evidence>
<dbReference type="GO" id="GO:0043138">
    <property type="term" value="F:3'-5' DNA helicase activity"/>
    <property type="evidence" value="ECO:0007669"/>
    <property type="project" value="UniProtKB-EC"/>
</dbReference>
<dbReference type="PANTHER" id="PTHR11070">
    <property type="entry name" value="UVRD / RECB / PCRA DNA HELICASE FAMILY MEMBER"/>
    <property type="match status" value="1"/>
</dbReference>
<dbReference type="EMBL" id="CP001720">
    <property type="protein sequence ID" value="ACV62407.1"/>
    <property type="molecule type" value="Genomic_DNA"/>
</dbReference>
<reference evidence="11 12" key="1">
    <citation type="journal article" date="2009" name="Stand. Genomic Sci.">
        <title>Complete genome sequence of Desulfotomaculum acetoxidans type strain (5575).</title>
        <authorList>
            <person name="Spring S."/>
            <person name="Lapidus A."/>
            <person name="Schroder M."/>
            <person name="Gleim D."/>
            <person name="Sims D."/>
            <person name="Meincke L."/>
            <person name="Glavina Del Rio T."/>
            <person name="Tice H."/>
            <person name="Copeland A."/>
            <person name="Cheng J.F."/>
            <person name="Lucas S."/>
            <person name="Chen F."/>
            <person name="Nolan M."/>
            <person name="Bruce D."/>
            <person name="Goodwin L."/>
            <person name="Pitluck S."/>
            <person name="Ivanova N."/>
            <person name="Mavromatis K."/>
            <person name="Mikhailova N."/>
            <person name="Pati A."/>
            <person name="Chen A."/>
            <person name="Palaniappan K."/>
            <person name="Land M."/>
            <person name="Hauser L."/>
            <person name="Chang Y.J."/>
            <person name="Jeffries C.D."/>
            <person name="Chain P."/>
            <person name="Saunders E."/>
            <person name="Brettin T."/>
            <person name="Detter J.C."/>
            <person name="Goker M."/>
            <person name="Bristow J."/>
            <person name="Eisen J.A."/>
            <person name="Markowitz V."/>
            <person name="Hugenholtz P."/>
            <person name="Kyrpides N.C."/>
            <person name="Klenk H.P."/>
            <person name="Han C."/>
        </authorList>
    </citation>
    <scope>NUCLEOTIDE SEQUENCE [LARGE SCALE GENOMIC DNA]</scope>
    <source>
        <strain evidence="12">ATCC 49208 / DSM 771 / VKM B-1644</strain>
    </source>
</reference>
<dbReference type="GO" id="GO:0003677">
    <property type="term" value="F:DNA binding"/>
    <property type="evidence" value="ECO:0007669"/>
    <property type="project" value="InterPro"/>
</dbReference>
<keyword evidence="1 9" id="KW-0547">Nucleotide-binding</keyword>
<keyword evidence="4 9" id="KW-0067">ATP-binding</keyword>
<evidence type="ECO:0000256" key="6">
    <source>
        <dbReference type="ARBA" id="ARBA00034617"/>
    </source>
</evidence>
<dbReference type="GO" id="GO:0000725">
    <property type="term" value="P:recombinational repair"/>
    <property type="evidence" value="ECO:0007669"/>
    <property type="project" value="TreeGrafter"/>
</dbReference>
<sequence length="808" mass="94865">MMGNEPKYSLLIYTSEINESLASHITKQISRGIKIYLFTSDSLENYEKNHFLIKARQYGLLYWEQIESSSIPDHELTIVDGVVSEDFLCKCICKTTNFNAEQFSIEHARTDVHLMISAGAGTGKTTVMINRLLYLKHIDPSLSFAEIVMITFTNEAAVQMRQRLAEKLINYYHVTGQRKYLEWLEDTQKMQISTVHAFAKYLLGTVGQELGFSPSVALRGYHFQKRRIIEKAIDEYALQYPAEYQMFMYVPQFLLVNIVLYVNSVLENKSLSSDKIAQELDLGENIDNFVIFLRFILQRLHVELKEFKNMENKWEISDLIRELERLQEVQDLQKGLPIRFLFIDEFQDTDVIQVKLLLWLRKQLDCRLFVVGDEKQSIYRFRGADYTAFRQLEEGLGSEQVMQYPLQKNYRSTAKLLVQLNPLFEQWNSKVIKFRYGPDDKLQSLSKDKDGVGLVHYVTWAKLGEILKSLGGRWKVNESTAILVRSNQDVQDLTEWCQSLGFFCDGEVRGNFYRTVAVREFYIMLRVLINQNLQRDYFALHHSSYGANTLSNYIVLKEFNAEKRFLADLFQAQPDWQQWQAYREMANGYPVLQVLKRIIGEIEPARVYARRFIDKMRKLQPDQDRDLLLKEAETCKIEYQLNLDYLLYILQKYFSDTVMTWHGIEQFIRLKMQTDTDVLPMTASPEERSHRFRCMTVHKAKGLEFDHVILPVTDHQFLRDDRQQVLLREESGSYIMGYQLNMQGNVFRNSYWEQLKSSENTEIVAEETRLLYVALTRAKKNLYVHVKDKLARANTVNCWSDLLYGSEI</sequence>
<evidence type="ECO:0000256" key="4">
    <source>
        <dbReference type="ARBA" id="ARBA00022840"/>
    </source>
</evidence>
<keyword evidence="5" id="KW-0413">Isomerase</keyword>
<dbReference type="Pfam" id="PF13361">
    <property type="entry name" value="UvrD_C"/>
    <property type="match status" value="1"/>
</dbReference>
<dbReference type="GO" id="GO:0005829">
    <property type="term" value="C:cytosol"/>
    <property type="evidence" value="ECO:0007669"/>
    <property type="project" value="TreeGrafter"/>
</dbReference>
<dbReference type="CDD" id="cd17932">
    <property type="entry name" value="DEXQc_UvrD"/>
    <property type="match status" value="1"/>
</dbReference>
<comment type="catalytic activity">
    <reaction evidence="8">
        <text>ATP + H2O = ADP + phosphate + H(+)</text>
        <dbReference type="Rhea" id="RHEA:13065"/>
        <dbReference type="ChEBI" id="CHEBI:15377"/>
        <dbReference type="ChEBI" id="CHEBI:15378"/>
        <dbReference type="ChEBI" id="CHEBI:30616"/>
        <dbReference type="ChEBI" id="CHEBI:43474"/>
        <dbReference type="ChEBI" id="CHEBI:456216"/>
        <dbReference type="EC" id="5.6.2.4"/>
    </reaction>
</comment>
<evidence type="ECO:0000256" key="3">
    <source>
        <dbReference type="ARBA" id="ARBA00022806"/>
    </source>
</evidence>
<gene>
    <name evidence="11" type="ordered locus">Dtox_1544</name>
</gene>
<dbReference type="Pfam" id="PF00580">
    <property type="entry name" value="UvrD-helicase"/>
    <property type="match status" value="1"/>
</dbReference>
<evidence type="ECO:0000256" key="7">
    <source>
        <dbReference type="ARBA" id="ARBA00034808"/>
    </source>
</evidence>
<dbReference type="InterPro" id="IPR014017">
    <property type="entry name" value="DNA_helicase_UvrD-like_C"/>
</dbReference>
<dbReference type="InterPro" id="IPR027417">
    <property type="entry name" value="P-loop_NTPase"/>
</dbReference>
<comment type="catalytic activity">
    <reaction evidence="6">
        <text>Couples ATP hydrolysis with the unwinding of duplex DNA by translocating in the 3'-5' direction.</text>
        <dbReference type="EC" id="5.6.2.4"/>
    </reaction>
</comment>
<proteinExistence type="predicted"/>
<dbReference type="PANTHER" id="PTHR11070:SF67">
    <property type="entry name" value="DNA 3'-5' HELICASE"/>
    <property type="match status" value="1"/>
</dbReference>
<organism evidence="11 12">
    <name type="scientific">Desulfofarcimen acetoxidans (strain ATCC 49208 / DSM 771 / KCTC 5769 / VKM B-1644 / 5575)</name>
    <name type="common">Desulfotomaculum acetoxidans</name>
    <dbReference type="NCBI Taxonomy" id="485916"/>
    <lineage>
        <taxon>Bacteria</taxon>
        <taxon>Bacillati</taxon>
        <taxon>Bacillota</taxon>
        <taxon>Clostridia</taxon>
        <taxon>Eubacteriales</taxon>
        <taxon>Peptococcaceae</taxon>
        <taxon>Desulfofarcimen</taxon>
    </lineage>
</organism>
<evidence type="ECO:0000313" key="12">
    <source>
        <dbReference type="Proteomes" id="UP000002217"/>
    </source>
</evidence>
<dbReference type="SUPFAM" id="SSF52540">
    <property type="entry name" value="P-loop containing nucleoside triphosphate hydrolases"/>
    <property type="match status" value="1"/>
</dbReference>
<evidence type="ECO:0000256" key="1">
    <source>
        <dbReference type="ARBA" id="ARBA00022741"/>
    </source>
</evidence>